<sequence>MSLSCREVDNIFQSIVIQVQDPPQMLNASMAAFKPEDPTRMEWRYELRGFVRGLTVTGQLNGNVLKQTDRLFQQPKDGQTRPGRIHLFSIDVFAHAPGKKGRIFQFDVAAMNPMDAYVQLTKRLVYRTIPDVYQVEVFESALADREATQQPARLFGEDELIFVTDNGQTK</sequence>
<dbReference type="Proteomes" id="UP000236745">
    <property type="component" value="Unassembled WGS sequence"/>
</dbReference>
<dbReference type="EMBL" id="FNVQ01000009">
    <property type="protein sequence ID" value="SEG88078.1"/>
    <property type="molecule type" value="Genomic_DNA"/>
</dbReference>
<dbReference type="OrthoDB" id="6363032at2"/>
<dbReference type="AlphaFoldDB" id="A0A1H6DS74"/>
<protein>
    <submittedName>
        <fullName evidence="1">Uncharacterized protein</fullName>
    </submittedName>
</protein>
<accession>A0A1H6DS74</accession>
<evidence type="ECO:0000313" key="2">
    <source>
        <dbReference type="Proteomes" id="UP000236745"/>
    </source>
</evidence>
<name>A0A1H6DS74_9GAMM</name>
<keyword evidence="2" id="KW-1185">Reference proteome</keyword>
<dbReference type="RefSeq" id="WP_104005828.1">
    <property type="nucleotide sequence ID" value="NZ_FNVQ01000009.1"/>
</dbReference>
<evidence type="ECO:0000313" key="1">
    <source>
        <dbReference type="EMBL" id="SEG88078.1"/>
    </source>
</evidence>
<gene>
    <name evidence="1" type="ORF">SAMN05444390_10923</name>
</gene>
<organism evidence="1 2">
    <name type="scientific">Marinobacterium lutimaris</name>
    <dbReference type="NCBI Taxonomy" id="568106"/>
    <lineage>
        <taxon>Bacteria</taxon>
        <taxon>Pseudomonadati</taxon>
        <taxon>Pseudomonadota</taxon>
        <taxon>Gammaproteobacteria</taxon>
        <taxon>Oceanospirillales</taxon>
        <taxon>Oceanospirillaceae</taxon>
        <taxon>Marinobacterium</taxon>
    </lineage>
</organism>
<reference evidence="1 2" key="1">
    <citation type="submission" date="2016-10" db="EMBL/GenBank/DDBJ databases">
        <authorList>
            <person name="de Groot N.N."/>
        </authorList>
    </citation>
    <scope>NUCLEOTIDE SEQUENCE [LARGE SCALE GENOMIC DNA]</scope>
    <source>
        <strain evidence="1 2">DSM 22012</strain>
    </source>
</reference>
<proteinExistence type="predicted"/>